<evidence type="ECO:0000313" key="5">
    <source>
        <dbReference type="Proteomes" id="UP001595765"/>
    </source>
</evidence>
<keyword evidence="5" id="KW-1185">Reference proteome</keyword>
<dbReference type="Gene3D" id="3.40.630.30">
    <property type="match status" value="2"/>
</dbReference>
<dbReference type="InterPro" id="IPR016181">
    <property type="entry name" value="Acyl_CoA_acyltransferase"/>
</dbReference>
<evidence type="ECO:0000313" key="4">
    <source>
        <dbReference type="EMBL" id="MFC4032131.1"/>
    </source>
</evidence>
<dbReference type="PANTHER" id="PTHR43420:SF47">
    <property type="entry name" value="N-ACETYLTRANSFERASE DOMAIN-CONTAINING PROTEIN"/>
    <property type="match status" value="1"/>
</dbReference>
<accession>A0ABV8HPQ6</accession>
<dbReference type="CDD" id="cd04301">
    <property type="entry name" value="NAT_SF"/>
    <property type="match status" value="1"/>
</dbReference>
<proteinExistence type="predicted"/>
<dbReference type="SUPFAM" id="SSF55729">
    <property type="entry name" value="Acyl-CoA N-acyltransferases (Nat)"/>
    <property type="match status" value="2"/>
</dbReference>
<keyword evidence="2" id="KW-0012">Acyltransferase</keyword>
<sequence length="273" mass="28902">MTTTLRPSGPERREADGSWARSYAVCVNSRTVGGIELGSDPRYGLAVGRITALAIDEGDRRRGRGTVAALAAEEVLRYRGCTRVEIAVPPAAEHAPLIAAALGYTEISRNMAKDLGATRHPLPAGGTTRPLSAAEYETWIERQHDHFAGELIDRGVPRDQAAARAAAGFAAALPDGQDSEGTALLFLDQAGDTVGHLLLRVTEPAFVFSVAVEAAHRGRGHGRTLMLVAENAAREAGAATIQLHVFASNTPALGLYTSLGYRTTLSYFAKSLS</sequence>
<dbReference type="RefSeq" id="WP_386428838.1">
    <property type="nucleotide sequence ID" value="NZ_JBHSBB010000009.1"/>
</dbReference>
<dbReference type="InterPro" id="IPR050680">
    <property type="entry name" value="YpeA/RimI_acetyltransf"/>
</dbReference>
<dbReference type="PROSITE" id="PS51186">
    <property type="entry name" value="GNAT"/>
    <property type="match status" value="2"/>
</dbReference>
<protein>
    <submittedName>
        <fullName evidence="4">GNAT family N-acetyltransferase</fullName>
    </submittedName>
</protein>
<evidence type="ECO:0000256" key="1">
    <source>
        <dbReference type="ARBA" id="ARBA00022679"/>
    </source>
</evidence>
<evidence type="ECO:0000259" key="3">
    <source>
        <dbReference type="PROSITE" id="PS51186"/>
    </source>
</evidence>
<gene>
    <name evidence="4" type="ORF">ACFO3J_11620</name>
</gene>
<reference evidence="5" key="1">
    <citation type="journal article" date="2019" name="Int. J. Syst. Evol. Microbiol.">
        <title>The Global Catalogue of Microorganisms (GCM) 10K type strain sequencing project: providing services to taxonomists for standard genome sequencing and annotation.</title>
        <authorList>
            <consortium name="The Broad Institute Genomics Platform"/>
            <consortium name="The Broad Institute Genome Sequencing Center for Infectious Disease"/>
            <person name="Wu L."/>
            <person name="Ma J."/>
        </authorList>
    </citation>
    <scope>NUCLEOTIDE SEQUENCE [LARGE SCALE GENOMIC DNA]</scope>
    <source>
        <strain evidence="5">CGMCC 4.7237</strain>
    </source>
</reference>
<dbReference type="InterPro" id="IPR000182">
    <property type="entry name" value="GNAT_dom"/>
</dbReference>
<feature type="domain" description="N-acetyltransferase" evidence="3">
    <location>
        <begin position="1"/>
        <end position="125"/>
    </location>
</feature>
<dbReference type="Pfam" id="PF00583">
    <property type="entry name" value="Acetyltransf_1"/>
    <property type="match status" value="2"/>
</dbReference>
<organism evidence="4 5">
    <name type="scientific">Streptomyces polygonati</name>
    <dbReference type="NCBI Taxonomy" id="1617087"/>
    <lineage>
        <taxon>Bacteria</taxon>
        <taxon>Bacillati</taxon>
        <taxon>Actinomycetota</taxon>
        <taxon>Actinomycetes</taxon>
        <taxon>Kitasatosporales</taxon>
        <taxon>Streptomycetaceae</taxon>
        <taxon>Streptomyces</taxon>
    </lineage>
</organism>
<feature type="domain" description="N-acetyltransferase" evidence="3">
    <location>
        <begin position="126"/>
        <end position="273"/>
    </location>
</feature>
<dbReference type="PANTHER" id="PTHR43420">
    <property type="entry name" value="ACETYLTRANSFERASE"/>
    <property type="match status" value="1"/>
</dbReference>
<dbReference type="Proteomes" id="UP001595765">
    <property type="component" value="Unassembled WGS sequence"/>
</dbReference>
<dbReference type="EMBL" id="JBHSBB010000009">
    <property type="protein sequence ID" value="MFC4032131.1"/>
    <property type="molecule type" value="Genomic_DNA"/>
</dbReference>
<keyword evidence="1" id="KW-0808">Transferase</keyword>
<evidence type="ECO:0000256" key="2">
    <source>
        <dbReference type="ARBA" id="ARBA00023315"/>
    </source>
</evidence>
<name>A0ABV8HPQ6_9ACTN</name>
<comment type="caution">
    <text evidence="4">The sequence shown here is derived from an EMBL/GenBank/DDBJ whole genome shotgun (WGS) entry which is preliminary data.</text>
</comment>